<protein>
    <submittedName>
        <fullName evidence="1">Uncharacterized protein</fullName>
    </submittedName>
</protein>
<dbReference type="Proteomes" id="UP001355207">
    <property type="component" value="Chromosome 5"/>
</dbReference>
<dbReference type="AlphaFoldDB" id="A0AAX4JW93"/>
<evidence type="ECO:0000313" key="2">
    <source>
        <dbReference type="Proteomes" id="UP001355207"/>
    </source>
</evidence>
<dbReference type="EMBL" id="CP144102">
    <property type="protein sequence ID" value="WWC89138.1"/>
    <property type="molecule type" value="Genomic_DNA"/>
</dbReference>
<organism evidence="1 2">
    <name type="scientific">Kwoniella dendrophila CBS 6074</name>
    <dbReference type="NCBI Taxonomy" id="1295534"/>
    <lineage>
        <taxon>Eukaryota</taxon>
        <taxon>Fungi</taxon>
        <taxon>Dikarya</taxon>
        <taxon>Basidiomycota</taxon>
        <taxon>Agaricomycotina</taxon>
        <taxon>Tremellomycetes</taxon>
        <taxon>Tremellales</taxon>
        <taxon>Cryptococcaceae</taxon>
        <taxon>Kwoniella</taxon>
    </lineage>
</organism>
<dbReference type="RefSeq" id="XP_066075901.1">
    <property type="nucleotide sequence ID" value="XM_066219804.1"/>
</dbReference>
<keyword evidence="2" id="KW-1185">Reference proteome</keyword>
<gene>
    <name evidence="1" type="ORF">L201_004056</name>
</gene>
<name>A0AAX4JW93_9TREE</name>
<dbReference type="GeneID" id="91094726"/>
<sequence length="132" mass="15568">MLTKKRGENNQNQSQIADRQQYAGAIAADVGDMDERWNIYYHSFLLHSCLHSQCYWYRDTWWFPEPGRNVETLSMFTASRYPPVDNIKYYNMHLPDGRMLENDNPEEGWLGDYVGYNLNLVTFDMKVIDPSS</sequence>
<evidence type="ECO:0000313" key="1">
    <source>
        <dbReference type="EMBL" id="WWC89138.1"/>
    </source>
</evidence>
<accession>A0AAX4JW93</accession>
<reference evidence="1 2" key="1">
    <citation type="submission" date="2024-01" db="EMBL/GenBank/DDBJ databases">
        <title>Comparative genomics of Cryptococcus and Kwoniella reveals pathogenesis evolution and contrasting modes of karyotype evolution via chromosome fusion or intercentromeric recombination.</title>
        <authorList>
            <person name="Coelho M.A."/>
            <person name="David-Palma M."/>
            <person name="Shea T."/>
            <person name="Bowers K."/>
            <person name="McGinley-Smith S."/>
            <person name="Mohammad A.W."/>
            <person name="Gnirke A."/>
            <person name="Yurkov A.M."/>
            <person name="Nowrousian M."/>
            <person name="Sun S."/>
            <person name="Cuomo C.A."/>
            <person name="Heitman J."/>
        </authorList>
    </citation>
    <scope>NUCLEOTIDE SEQUENCE [LARGE SCALE GENOMIC DNA]</scope>
    <source>
        <strain evidence="1 2">CBS 6074</strain>
    </source>
</reference>
<proteinExistence type="predicted"/>